<organism evidence="5 6">
    <name type="scientific">Sorangium cellulosum</name>
    <name type="common">Polyangium cellulosum</name>
    <dbReference type="NCBI Taxonomy" id="56"/>
    <lineage>
        <taxon>Bacteria</taxon>
        <taxon>Pseudomonadati</taxon>
        <taxon>Myxococcota</taxon>
        <taxon>Polyangia</taxon>
        <taxon>Polyangiales</taxon>
        <taxon>Polyangiaceae</taxon>
        <taxon>Sorangium</taxon>
    </lineage>
</organism>
<accession>A0A4P2QJN3</accession>
<dbReference type="GO" id="GO:0016788">
    <property type="term" value="F:hydrolase activity, acting on ester bonds"/>
    <property type="evidence" value="ECO:0007669"/>
    <property type="project" value="InterPro"/>
</dbReference>
<keyword evidence="2" id="KW-0378">Hydrolase</keyword>
<dbReference type="Proteomes" id="UP000295497">
    <property type="component" value="Chromosome"/>
</dbReference>
<feature type="chain" id="PRO_5020834301" evidence="4">
    <location>
        <begin position="24"/>
        <end position="335"/>
    </location>
</feature>
<dbReference type="PANTHER" id="PTHR43695:SF1">
    <property type="entry name" value="RHAMNOGALACTURONAN ACETYLESTERASE"/>
    <property type="match status" value="1"/>
</dbReference>
<dbReference type="Pfam" id="PF00657">
    <property type="entry name" value="Lipase_GDSL"/>
    <property type="match status" value="1"/>
</dbReference>
<name>A0A4P2QJN3_SORCE</name>
<dbReference type="InterPro" id="IPR036514">
    <property type="entry name" value="SGNH_hydro_sf"/>
</dbReference>
<evidence type="ECO:0000313" key="5">
    <source>
        <dbReference type="EMBL" id="AUX29916.1"/>
    </source>
</evidence>
<evidence type="ECO:0000313" key="6">
    <source>
        <dbReference type="Proteomes" id="UP000295497"/>
    </source>
</evidence>
<gene>
    <name evidence="5" type="ORF">SOCE836_020100</name>
</gene>
<feature type="compositionally biased region" description="Gly residues" evidence="3">
    <location>
        <begin position="77"/>
        <end position="89"/>
    </location>
</feature>
<keyword evidence="4" id="KW-0732">Signal</keyword>
<dbReference type="RefSeq" id="WP_129573996.1">
    <property type="nucleotide sequence ID" value="NZ_CP012672.1"/>
</dbReference>
<dbReference type="PANTHER" id="PTHR43695">
    <property type="entry name" value="PUTATIVE (AFU_ORTHOLOGUE AFUA_2G17250)-RELATED"/>
    <property type="match status" value="1"/>
</dbReference>
<dbReference type="EMBL" id="CP012672">
    <property type="protein sequence ID" value="AUX29916.1"/>
    <property type="molecule type" value="Genomic_DNA"/>
</dbReference>
<feature type="region of interest" description="Disordered" evidence="3">
    <location>
        <begin position="77"/>
        <end position="103"/>
    </location>
</feature>
<dbReference type="SUPFAM" id="SSF52266">
    <property type="entry name" value="SGNH hydrolase"/>
    <property type="match status" value="1"/>
</dbReference>
<dbReference type="AlphaFoldDB" id="A0A4P2QJN3"/>
<reference evidence="5 6" key="1">
    <citation type="submission" date="2015-09" db="EMBL/GenBank/DDBJ databases">
        <title>Sorangium comparison.</title>
        <authorList>
            <person name="Zaburannyi N."/>
            <person name="Bunk B."/>
            <person name="Overmann J."/>
            <person name="Mueller R."/>
        </authorList>
    </citation>
    <scope>NUCLEOTIDE SEQUENCE [LARGE SCALE GENOMIC DNA]</scope>
    <source>
        <strain evidence="5 6">So ce836</strain>
    </source>
</reference>
<evidence type="ECO:0000256" key="1">
    <source>
        <dbReference type="ARBA" id="ARBA00008668"/>
    </source>
</evidence>
<feature type="region of interest" description="Disordered" evidence="3">
    <location>
        <begin position="25"/>
        <end position="55"/>
    </location>
</feature>
<dbReference type="CDD" id="cd01821">
    <property type="entry name" value="Rhamnogalacturan_acetylesterase_like"/>
    <property type="match status" value="1"/>
</dbReference>
<feature type="compositionally biased region" description="Low complexity" evidence="3">
    <location>
        <begin position="25"/>
        <end position="50"/>
    </location>
</feature>
<dbReference type="Gene3D" id="3.40.50.1110">
    <property type="entry name" value="SGNH hydrolase"/>
    <property type="match status" value="1"/>
</dbReference>
<evidence type="ECO:0000256" key="2">
    <source>
        <dbReference type="ARBA" id="ARBA00022801"/>
    </source>
</evidence>
<feature type="signal peptide" evidence="4">
    <location>
        <begin position="1"/>
        <end position="23"/>
    </location>
</feature>
<dbReference type="InterPro" id="IPR001087">
    <property type="entry name" value="GDSL"/>
</dbReference>
<dbReference type="InterPro" id="IPR037459">
    <property type="entry name" value="RhgT-like"/>
</dbReference>
<evidence type="ECO:0000256" key="4">
    <source>
        <dbReference type="SAM" id="SignalP"/>
    </source>
</evidence>
<comment type="similarity">
    <text evidence="1">Belongs to the 'GDSL' lipolytic enzyme family.</text>
</comment>
<sequence>MRTRPIFLTVVLPLLLVAGASGGCDPAGADDPPPAQSGSGAGDASSVTGAGVTGAGGSGASVTGASVTSASVTGAGGSGAGGSGGGAATGGPTSASGGAEGGGGSAALPDVSVYIAGDSTVQTYVNSAIHQAGWGQMLGEFFDARVHIENRAIGGRTARRFIDEERLADILDDIQRGDYLLVQFGTNDSNKTATYEHDGATIPYYLDPATDFKSYLEQYITGAQARDAIPVLVTPPPRRSCTGDSHDFGNGLAAYAKAMRELGGELDVPVIDLNEKTLAHLNSIGCVAAGEDFFLVRADGSVDGTHFNETGARAMAGFVADGTADAGLLLARYRK</sequence>
<evidence type="ECO:0000256" key="3">
    <source>
        <dbReference type="SAM" id="MobiDB-lite"/>
    </source>
</evidence>
<protein>
    <submittedName>
        <fullName evidence="5">Uncharacterized protein</fullName>
    </submittedName>
</protein>
<dbReference type="PROSITE" id="PS51257">
    <property type="entry name" value="PROKAR_LIPOPROTEIN"/>
    <property type="match status" value="1"/>
</dbReference>
<proteinExistence type="inferred from homology"/>